<proteinExistence type="predicted"/>
<organism evidence="1 2">
    <name type="scientific">Actinoplanes hulinensis</name>
    <dbReference type="NCBI Taxonomy" id="1144547"/>
    <lineage>
        <taxon>Bacteria</taxon>
        <taxon>Bacillati</taxon>
        <taxon>Actinomycetota</taxon>
        <taxon>Actinomycetes</taxon>
        <taxon>Micromonosporales</taxon>
        <taxon>Micromonosporaceae</taxon>
        <taxon>Actinoplanes</taxon>
    </lineage>
</organism>
<dbReference type="Gene3D" id="3.40.50.1820">
    <property type="entry name" value="alpha/beta hydrolase"/>
    <property type="match status" value="1"/>
</dbReference>
<keyword evidence="2" id="KW-1185">Reference proteome</keyword>
<reference evidence="1 2" key="1">
    <citation type="journal article" date="2013" name="Antonie Van Leeuwenhoek">
        <title>Actinoplanes hulinensis sp. nov., a novel actinomycete isolated from soybean root (Glycine max (L.) Merr).</title>
        <authorList>
            <person name="Shen Y."/>
            <person name="Liu C."/>
            <person name="Wang X."/>
            <person name="Zhao J."/>
            <person name="Jia F."/>
            <person name="Zhang Y."/>
            <person name="Wang L."/>
            <person name="Yang D."/>
            <person name="Xiang W."/>
        </authorList>
    </citation>
    <scope>NUCLEOTIDE SEQUENCE [LARGE SCALE GENOMIC DNA]</scope>
    <source>
        <strain evidence="1 2">NEAU-M9</strain>
    </source>
</reference>
<dbReference type="EMBL" id="JAHXZI010000008">
    <property type="protein sequence ID" value="MBW6435269.1"/>
    <property type="molecule type" value="Genomic_DNA"/>
</dbReference>
<evidence type="ECO:0000313" key="1">
    <source>
        <dbReference type="EMBL" id="MBW6435269.1"/>
    </source>
</evidence>
<dbReference type="InterPro" id="IPR050583">
    <property type="entry name" value="Mycobacterial_A85_antigen"/>
</dbReference>
<sequence length="325" mass="36142">MEGAGGAWCDGALLRFRYRDPRRRLAGVRVLSSAFRADLAYRPELKTWELCRERPPLWRLEYRLELVHTDGSRSEEGPLELRCPGYTEPEWLTAPAGPGVWRRLRLPVLGAARVWSPDRTAGRAAAGRVLVAHDGADYDRLGALGRFAATSPVPFHLVLLPARRREEWFSADPGYAALLGCRVLPRIRAALDAGPVIGAGVSLGALAMLHAQRSRPDGFAGLFLQSGSYFQPRYDRQESGFPRWGRVVRFTGRMRAASTGPAVPVTLTCGAAEENLANNQDMADFLRKQGYPVAFAENPDAHTWTGWRDALHPHLTDLLRRVWPD</sequence>
<name>A0ABS7B2K7_9ACTN</name>
<dbReference type="RefSeq" id="WP_220144741.1">
    <property type="nucleotide sequence ID" value="NZ_JAHXZI010000008.1"/>
</dbReference>
<dbReference type="PANTHER" id="PTHR48098">
    <property type="entry name" value="ENTEROCHELIN ESTERASE-RELATED"/>
    <property type="match status" value="1"/>
</dbReference>
<protein>
    <submittedName>
        <fullName evidence="1">Esterase</fullName>
    </submittedName>
</protein>
<evidence type="ECO:0000313" key="2">
    <source>
        <dbReference type="Proteomes" id="UP001519863"/>
    </source>
</evidence>
<gene>
    <name evidence="1" type="ORF">KZ829_16145</name>
</gene>
<dbReference type="InterPro" id="IPR029058">
    <property type="entry name" value="AB_hydrolase_fold"/>
</dbReference>
<dbReference type="SUPFAM" id="SSF53474">
    <property type="entry name" value="alpha/beta-Hydrolases"/>
    <property type="match status" value="1"/>
</dbReference>
<dbReference type="PANTHER" id="PTHR48098:SF6">
    <property type="entry name" value="FERRI-BACILLIBACTIN ESTERASE BESA"/>
    <property type="match status" value="1"/>
</dbReference>
<comment type="caution">
    <text evidence="1">The sequence shown here is derived from an EMBL/GenBank/DDBJ whole genome shotgun (WGS) entry which is preliminary data.</text>
</comment>
<dbReference type="Proteomes" id="UP001519863">
    <property type="component" value="Unassembled WGS sequence"/>
</dbReference>
<accession>A0ABS7B2K7</accession>